<organism evidence="1">
    <name type="scientific">marine sediment metagenome</name>
    <dbReference type="NCBI Taxonomy" id="412755"/>
    <lineage>
        <taxon>unclassified sequences</taxon>
        <taxon>metagenomes</taxon>
        <taxon>ecological metagenomes</taxon>
    </lineage>
</organism>
<accession>X1MDQ4</accession>
<feature type="non-terminal residue" evidence="1">
    <location>
        <position position="1"/>
    </location>
</feature>
<reference evidence="1" key="1">
    <citation type="journal article" date="2014" name="Front. Microbiol.">
        <title>High frequency of phylogenetically diverse reductive dehalogenase-homologous genes in deep subseafloor sedimentary metagenomes.</title>
        <authorList>
            <person name="Kawai M."/>
            <person name="Futagami T."/>
            <person name="Toyoda A."/>
            <person name="Takaki Y."/>
            <person name="Nishi S."/>
            <person name="Hori S."/>
            <person name="Arai W."/>
            <person name="Tsubouchi T."/>
            <person name="Morono Y."/>
            <person name="Uchiyama I."/>
            <person name="Ito T."/>
            <person name="Fujiyama A."/>
            <person name="Inagaki F."/>
            <person name="Takami H."/>
        </authorList>
    </citation>
    <scope>NUCLEOTIDE SEQUENCE</scope>
    <source>
        <strain evidence="1">Expedition CK06-06</strain>
    </source>
</reference>
<proteinExistence type="predicted"/>
<protein>
    <submittedName>
        <fullName evidence="1">Uncharacterized protein</fullName>
    </submittedName>
</protein>
<name>X1MDQ4_9ZZZZ</name>
<evidence type="ECO:0000313" key="1">
    <source>
        <dbReference type="EMBL" id="GAI04469.1"/>
    </source>
</evidence>
<dbReference type="EMBL" id="BARV01007179">
    <property type="protein sequence ID" value="GAI04469.1"/>
    <property type="molecule type" value="Genomic_DNA"/>
</dbReference>
<comment type="caution">
    <text evidence="1">The sequence shown here is derived from an EMBL/GenBank/DDBJ whole genome shotgun (WGS) entry which is preliminary data.</text>
</comment>
<gene>
    <name evidence="1" type="ORF">S06H3_14666</name>
</gene>
<sequence>NEIVTMGAQKQTFDPPILYPKANLYVALSTAGFASITNASFRIGYTLEKVSREDFISALVE</sequence>
<dbReference type="AlphaFoldDB" id="X1MDQ4"/>